<dbReference type="EMBL" id="RHHB01000007">
    <property type="protein sequence ID" value="RNB50616.1"/>
    <property type="molecule type" value="Genomic_DNA"/>
</dbReference>
<keyword evidence="2" id="KW-0521">NADP</keyword>
<dbReference type="InterPro" id="IPR036812">
    <property type="entry name" value="NAD(P)_OxRdtase_dom_sf"/>
</dbReference>
<dbReference type="FunFam" id="3.20.20.100:FF:000015">
    <property type="entry name" value="Oxidoreductase, aldo/keto reductase family"/>
    <property type="match status" value="1"/>
</dbReference>
<dbReference type="InterPro" id="IPR018170">
    <property type="entry name" value="Aldo/ket_reductase_CS"/>
</dbReference>
<evidence type="ECO:0000256" key="3">
    <source>
        <dbReference type="ARBA" id="ARBA00023002"/>
    </source>
</evidence>
<dbReference type="SUPFAM" id="SSF51430">
    <property type="entry name" value="NAD(P)-linked oxidoreductase"/>
    <property type="match status" value="1"/>
</dbReference>
<dbReference type="PANTHER" id="PTHR43827">
    <property type="entry name" value="2,5-DIKETO-D-GLUCONIC ACID REDUCTASE"/>
    <property type="match status" value="1"/>
</dbReference>
<feature type="binding site" evidence="5">
    <location>
        <position position="110"/>
    </location>
    <ligand>
        <name>substrate</name>
    </ligand>
</feature>
<dbReference type="RefSeq" id="WP_122936217.1">
    <property type="nucleotide sequence ID" value="NZ_JBHSNT010000068.1"/>
</dbReference>
<reference evidence="8 9" key="1">
    <citation type="submission" date="2018-10" db="EMBL/GenBank/DDBJ databases">
        <title>Isolation, diversity and antibacterial activity of antinobacteria from the wheat rhizosphere soil.</title>
        <authorList>
            <person name="Sun T."/>
        </authorList>
    </citation>
    <scope>NUCLEOTIDE SEQUENCE [LARGE SCALE GENOMIC DNA]</scope>
    <source>
        <strain evidence="8 9">SJ-23</strain>
    </source>
</reference>
<dbReference type="GO" id="GO:0016616">
    <property type="term" value="F:oxidoreductase activity, acting on the CH-OH group of donors, NAD or NADP as acceptor"/>
    <property type="evidence" value="ECO:0007669"/>
    <property type="project" value="UniProtKB-ARBA"/>
</dbReference>
<comment type="caution">
    <text evidence="8">The sequence shown here is derived from an EMBL/GenBank/DDBJ whole genome shotgun (WGS) entry which is preliminary data.</text>
</comment>
<dbReference type="Pfam" id="PF00248">
    <property type="entry name" value="Aldo_ket_red"/>
    <property type="match status" value="1"/>
</dbReference>
<dbReference type="PROSITE" id="PS00798">
    <property type="entry name" value="ALDOKETO_REDUCTASE_1"/>
    <property type="match status" value="1"/>
</dbReference>
<dbReference type="PANTHER" id="PTHR43827:SF3">
    <property type="entry name" value="NADP-DEPENDENT OXIDOREDUCTASE DOMAIN-CONTAINING PROTEIN"/>
    <property type="match status" value="1"/>
</dbReference>
<evidence type="ECO:0000256" key="5">
    <source>
        <dbReference type="PIRSR" id="PIRSR000097-2"/>
    </source>
</evidence>
<dbReference type="PRINTS" id="PR00069">
    <property type="entry name" value="ALDKETRDTASE"/>
</dbReference>
<feature type="domain" description="NADP-dependent oxidoreductase" evidence="7">
    <location>
        <begin position="30"/>
        <end position="260"/>
    </location>
</feature>
<proteinExistence type="inferred from homology"/>
<dbReference type="AlphaFoldDB" id="A0A3M8AHC4"/>
<feature type="active site" description="Proton donor" evidence="4">
    <location>
        <position position="52"/>
    </location>
</feature>
<dbReference type="Proteomes" id="UP000275048">
    <property type="component" value="Unassembled WGS sequence"/>
</dbReference>
<organism evidence="8 9">
    <name type="scientific">Agromyces tardus</name>
    <dbReference type="NCBI Taxonomy" id="2583849"/>
    <lineage>
        <taxon>Bacteria</taxon>
        <taxon>Bacillati</taxon>
        <taxon>Actinomycetota</taxon>
        <taxon>Actinomycetes</taxon>
        <taxon>Micrococcales</taxon>
        <taxon>Microbacteriaceae</taxon>
        <taxon>Agromyces</taxon>
    </lineage>
</organism>
<dbReference type="InterPro" id="IPR023210">
    <property type="entry name" value="NADP_OxRdtase_dom"/>
</dbReference>
<name>A0A3M8AHC4_9MICO</name>
<gene>
    <name evidence="8" type="ORF">EDM22_06305</name>
</gene>
<evidence type="ECO:0000256" key="6">
    <source>
        <dbReference type="PIRSR" id="PIRSR000097-3"/>
    </source>
</evidence>
<evidence type="ECO:0000256" key="4">
    <source>
        <dbReference type="PIRSR" id="PIRSR000097-1"/>
    </source>
</evidence>
<evidence type="ECO:0000313" key="8">
    <source>
        <dbReference type="EMBL" id="RNB50616.1"/>
    </source>
</evidence>
<keyword evidence="3" id="KW-0560">Oxidoreductase</keyword>
<protein>
    <submittedName>
        <fullName evidence="8">Aldo/keto reductase</fullName>
    </submittedName>
</protein>
<dbReference type="PROSITE" id="PS00062">
    <property type="entry name" value="ALDOKETO_REDUCTASE_2"/>
    <property type="match status" value="1"/>
</dbReference>
<evidence type="ECO:0000256" key="1">
    <source>
        <dbReference type="ARBA" id="ARBA00007905"/>
    </source>
</evidence>
<feature type="site" description="Lowers pKa of active site Tyr" evidence="6">
    <location>
        <position position="77"/>
    </location>
</feature>
<evidence type="ECO:0000313" key="9">
    <source>
        <dbReference type="Proteomes" id="UP000275048"/>
    </source>
</evidence>
<dbReference type="OrthoDB" id="9804790at2"/>
<dbReference type="Gene3D" id="3.20.20.100">
    <property type="entry name" value="NADP-dependent oxidoreductase domain"/>
    <property type="match status" value="1"/>
</dbReference>
<comment type="similarity">
    <text evidence="1">Belongs to the aldo/keto reductase family.</text>
</comment>
<dbReference type="PIRSF" id="PIRSF000097">
    <property type="entry name" value="AKR"/>
    <property type="match status" value="1"/>
</dbReference>
<dbReference type="InterPro" id="IPR020471">
    <property type="entry name" value="AKR"/>
</dbReference>
<accession>A0A3M8AHC4</accession>
<sequence>MSINGNIVLNDGATIPRIGLGVYLVTDVAECESSVTTALDSGYRLVDTAIAYRNERAVGRAIRSSTVAREDIFLTTKLWPSDYGLDKARDTINGSLERLDTGYIDLLLLHQPVGDVLGAWKAMEDAVERGVVRSIGVSNFAVPDLELLLDSARVRPVIDQVELHPHWQQPALLPYLAQHEIVAEAWYPLGHGSKGLLGEPAITAAAAAHGKSPVQVILRWHTQRGFVAIPKSTDPAHIAANIDIDDFELTEDQMAAIDALGRSRPMFRMPRWLMSAVMPRVRMRQLP</sequence>
<keyword evidence="9" id="KW-1185">Reference proteome</keyword>
<evidence type="ECO:0000256" key="2">
    <source>
        <dbReference type="ARBA" id="ARBA00022857"/>
    </source>
</evidence>
<evidence type="ECO:0000259" key="7">
    <source>
        <dbReference type="Pfam" id="PF00248"/>
    </source>
</evidence>